<dbReference type="InParanoid" id="A0A6J0PFE2"/>
<name>A0A6J0PFE2_ELAGV</name>
<dbReference type="KEGG" id="egu:109505611"/>
<dbReference type="GeneID" id="109505611"/>
<dbReference type="OrthoDB" id="690994at2759"/>
<evidence type="ECO:0000313" key="2">
    <source>
        <dbReference type="Proteomes" id="UP000504607"/>
    </source>
</evidence>
<keyword evidence="2" id="KW-1185">Reference proteome</keyword>
<dbReference type="AlphaFoldDB" id="A0A6J0PFE2"/>
<dbReference type="PANTHER" id="PTHR35704">
    <property type="entry name" value="OS02G0254600 PROTEIN"/>
    <property type="match status" value="1"/>
</dbReference>
<gene>
    <name evidence="3" type="primary">LOC109505611</name>
</gene>
<evidence type="ECO:0000313" key="3">
    <source>
        <dbReference type="RefSeq" id="XP_019704677.1"/>
    </source>
</evidence>
<dbReference type="Proteomes" id="UP000504607">
    <property type="component" value="Chromosome 3"/>
</dbReference>
<organism evidence="2 3">
    <name type="scientific">Elaeis guineensis var. tenera</name>
    <name type="common">Oil palm</name>
    <dbReference type="NCBI Taxonomy" id="51953"/>
    <lineage>
        <taxon>Eukaryota</taxon>
        <taxon>Viridiplantae</taxon>
        <taxon>Streptophyta</taxon>
        <taxon>Embryophyta</taxon>
        <taxon>Tracheophyta</taxon>
        <taxon>Spermatophyta</taxon>
        <taxon>Magnoliopsida</taxon>
        <taxon>Liliopsida</taxon>
        <taxon>Arecaceae</taxon>
        <taxon>Arecoideae</taxon>
        <taxon>Cocoseae</taxon>
        <taxon>Elaeidinae</taxon>
        <taxon>Elaeis</taxon>
    </lineage>
</organism>
<protein>
    <submittedName>
        <fullName evidence="3">Uncharacterized protein LOC109505611</fullName>
    </submittedName>
</protein>
<reference evidence="3" key="1">
    <citation type="submission" date="2025-08" db="UniProtKB">
        <authorList>
            <consortium name="RefSeq"/>
        </authorList>
    </citation>
    <scope>IDENTIFICATION</scope>
</reference>
<feature type="region of interest" description="Disordered" evidence="1">
    <location>
        <begin position="74"/>
        <end position="106"/>
    </location>
</feature>
<dbReference type="FunCoup" id="A0A6J0PFE2">
    <property type="interactions" value="35"/>
</dbReference>
<dbReference type="PANTHER" id="PTHR35704:SF1">
    <property type="entry name" value="OS02G0254600 PROTEIN"/>
    <property type="match status" value="1"/>
</dbReference>
<evidence type="ECO:0000256" key="1">
    <source>
        <dbReference type="SAM" id="MobiDB-lite"/>
    </source>
</evidence>
<sequence>MGNCMEPCSPRLEEGEVKARGVEEGEGGVGVGVGKEGGFKVKILLTRGELEWLMLQMEKGEKRLEDVLMEMGRERKGEGAGKAQGWKPSLESITEVPEVQSFDAGE</sequence>
<accession>A0A6J0PFE2</accession>
<proteinExistence type="predicted"/>
<dbReference type="RefSeq" id="XP_019704677.1">
    <property type="nucleotide sequence ID" value="XM_019849118.1"/>
</dbReference>